<dbReference type="PROSITE" id="PS50109">
    <property type="entry name" value="HIS_KIN"/>
    <property type="match status" value="1"/>
</dbReference>
<dbReference type="GO" id="GO:0004721">
    <property type="term" value="F:phosphoprotein phosphatase activity"/>
    <property type="evidence" value="ECO:0007669"/>
    <property type="project" value="TreeGrafter"/>
</dbReference>
<dbReference type="FunFam" id="3.30.565.10:FF:000023">
    <property type="entry name" value="PAS domain-containing sensor histidine kinase"/>
    <property type="match status" value="1"/>
</dbReference>
<evidence type="ECO:0000313" key="16">
    <source>
        <dbReference type="EMBL" id="SEM37329.1"/>
    </source>
</evidence>
<dbReference type="GO" id="GO:0006355">
    <property type="term" value="P:regulation of DNA-templated transcription"/>
    <property type="evidence" value="ECO:0007669"/>
    <property type="project" value="InterPro"/>
</dbReference>
<dbReference type="Gene3D" id="1.10.287.130">
    <property type="match status" value="1"/>
</dbReference>
<evidence type="ECO:0000256" key="12">
    <source>
        <dbReference type="SAM" id="Phobius"/>
    </source>
</evidence>
<dbReference type="CDD" id="cd06225">
    <property type="entry name" value="HAMP"/>
    <property type="match status" value="1"/>
</dbReference>
<evidence type="ECO:0000256" key="5">
    <source>
        <dbReference type="ARBA" id="ARBA00022553"/>
    </source>
</evidence>
<dbReference type="STRING" id="930146.SAMN05192533_102369"/>
<dbReference type="GO" id="GO:0016036">
    <property type="term" value="P:cellular response to phosphate starvation"/>
    <property type="evidence" value="ECO:0007669"/>
    <property type="project" value="TreeGrafter"/>
</dbReference>
<evidence type="ECO:0000259" key="13">
    <source>
        <dbReference type="PROSITE" id="PS50109"/>
    </source>
</evidence>
<keyword evidence="4" id="KW-1003">Cell membrane</keyword>
<dbReference type="Pfam" id="PF00512">
    <property type="entry name" value="HisKA"/>
    <property type="match status" value="1"/>
</dbReference>
<keyword evidence="6" id="KW-0808">Transferase</keyword>
<dbReference type="InterPro" id="IPR000014">
    <property type="entry name" value="PAS"/>
</dbReference>
<name>A0A1H7XWI2_9BACI</name>
<dbReference type="GO" id="GO:0005886">
    <property type="term" value="C:plasma membrane"/>
    <property type="evidence" value="ECO:0007669"/>
    <property type="project" value="UniProtKB-SubCell"/>
</dbReference>
<dbReference type="InterPro" id="IPR003660">
    <property type="entry name" value="HAMP_dom"/>
</dbReference>
<comment type="subcellular location">
    <subcellularLocation>
        <location evidence="2">Cell membrane</location>
        <topology evidence="2">Multi-pass membrane protein</topology>
    </subcellularLocation>
</comment>
<dbReference type="InterPro" id="IPR005467">
    <property type="entry name" value="His_kinase_dom"/>
</dbReference>
<dbReference type="Gene3D" id="3.30.450.20">
    <property type="entry name" value="PAS domain"/>
    <property type="match status" value="2"/>
</dbReference>
<evidence type="ECO:0000256" key="10">
    <source>
        <dbReference type="ARBA" id="ARBA00023012"/>
    </source>
</evidence>
<dbReference type="SUPFAM" id="SSF55874">
    <property type="entry name" value="ATPase domain of HSP90 chaperone/DNA topoisomerase II/histidine kinase"/>
    <property type="match status" value="1"/>
</dbReference>
<dbReference type="InterPro" id="IPR036890">
    <property type="entry name" value="HATPase_C_sf"/>
</dbReference>
<organism evidence="16 17">
    <name type="scientific">Mesobacillus persicus</name>
    <dbReference type="NCBI Taxonomy" id="930146"/>
    <lineage>
        <taxon>Bacteria</taxon>
        <taxon>Bacillati</taxon>
        <taxon>Bacillota</taxon>
        <taxon>Bacilli</taxon>
        <taxon>Bacillales</taxon>
        <taxon>Bacillaceae</taxon>
        <taxon>Mesobacillus</taxon>
    </lineage>
</organism>
<dbReference type="PANTHER" id="PTHR45453">
    <property type="entry name" value="PHOSPHATE REGULON SENSOR PROTEIN PHOR"/>
    <property type="match status" value="1"/>
</dbReference>
<evidence type="ECO:0000259" key="14">
    <source>
        <dbReference type="PROSITE" id="PS50112"/>
    </source>
</evidence>
<dbReference type="InterPro" id="IPR013767">
    <property type="entry name" value="PAS_fold"/>
</dbReference>
<dbReference type="InterPro" id="IPR004358">
    <property type="entry name" value="Sig_transdc_His_kin-like_C"/>
</dbReference>
<dbReference type="FunFam" id="1.10.287.130:FF:000008">
    <property type="entry name" value="Two-component sensor histidine kinase"/>
    <property type="match status" value="1"/>
</dbReference>
<dbReference type="SUPFAM" id="SSF47384">
    <property type="entry name" value="Homodimeric domain of signal transducing histidine kinase"/>
    <property type="match status" value="1"/>
</dbReference>
<accession>A0A1H7XWI2</accession>
<feature type="transmembrane region" description="Helical" evidence="12">
    <location>
        <begin position="161"/>
        <end position="180"/>
    </location>
</feature>
<keyword evidence="12" id="KW-0812">Transmembrane</keyword>
<dbReference type="EC" id="2.7.13.3" evidence="3"/>
<dbReference type="PANTHER" id="PTHR45453:SF1">
    <property type="entry name" value="PHOSPHATE REGULON SENSOR PROTEIN PHOR"/>
    <property type="match status" value="1"/>
</dbReference>
<dbReference type="CDD" id="cd00075">
    <property type="entry name" value="HATPase"/>
    <property type="match status" value="1"/>
</dbReference>
<sequence>MTKYRTRLLFALITLIIAVLLGLGIVLGQLFKNYYLTNFNERLENETQMISAIIAKSGGLSSLNRQELDEFSEILNTSITIVAAEGEILYDTESGLANNPKNEELISKVLAEKGEGDIVGRYSDGNQLQYYWQSLQHNQQTEGYLLLATKVDELKQAYRQLWWILSVSLGMALLVIIMLGSKITSRYTKPIESATNVAIELAKGNYRARTYEDHIDETGMLSASINILARNLQDAMKSQEIQQDRLRTLIENMGSGLILIDNRGYINLINKTYKEIFNVNPGEYLYKLYHEVIKDKEVSSLIEEIFMTEQKLKKQVVLPLVIERRYFEVYGVPIISSNNVWKGVLLVFHDITELKKLEQVRKDFVANVSHELKTPITSIKGFSETLLDGAMNDKQALEDFLTIILKESNRLQSLIHDLLELTRIEQHGFALNLEEVDINGQVSDVIKILKGAATEKNVNLTLKTNTPNSLITGDPDRLKQVFINLITNAITYTPSGGLVSLEVENQKETVTVKIKDTGIGMKKSEIPRIFERFYRIDRARSRDSGGTGLGLAIVKHIMEVHKGTIDVKSEIGVGTTFILTFSKNLPTK</sequence>
<evidence type="ECO:0000259" key="15">
    <source>
        <dbReference type="PROSITE" id="PS50885"/>
    </source>
</evidence>
<comment type="catalytic activity">
    <reaction evidence="1">
        <text>ATP + protein L-histidine = ADP + protein N-phospho-L-histidine.</text>
        <dbReference type="EC" id="2.7.13.3"/>
    </reaction>
</comment>
<dbReference type="Proteomes" id="UP000198553">
    <property type="component" value="Unassembled WGS sequence"/>
</dbReference>
<evidence type="ECO:0000256" key="9">
    <source>
        <dbReference type="ARBA" id="ARBA00022840"/>
    </source>
</evidence>
<dbReference type="AlphaFoldDB" id="A0A1H7XWI2"/>
<dbReference type="SMART" id="SM00387">
    <property type="entry name" value="HATPase_c"/>
    <property type="match status" value="1"/>
</dbReference>
<dbReference type="RefSeq" id="WP_090741534.1">
    <property type="nucleotide sequence ID" value="NZ_FOBW01000002.1"/>
</dbReference>
<keyword evidence="5" id="KW-0597">Phosphoprotein</keyword>
<dbReference type="SMART" id="SM00091">
    <property type="entry name" value="PAS"/>
    <property type="match status" value="1"/>
</dbReference>
<keyword evidence="12" id="KW-1133">Transmembrane helix</keyword>
<feature type="domain" description="Histidine kinase" evidence="13">
    <location>
        <begin position="367"/>
        <end position="585"/>
    </location>
</feature>
<proteinExistence type="predicted"/>
<dbReference type="InterPro" id="IPR050351">
    <property type="entry name" value="BphY/WalK/GraS-like"/>
</dbReference>
<keyword evidence="11 12" id="KW-0472">Membrane</keyword>
<gene>
    <name evidence="16" type="ORF">SAMN05192533_102369</name>
</gene>
<dbReference type="InterPro" id="IPR036097">
    <property type="entry name" value="HisK_dim/P_sf"/>
</dbReference>
<dbReference type="GO" id="GO:0000155">
    <property type="term" value="F:phosphorelay sensor kinase activity"/>
    <property type="evidence" value="ECO:0007669"/>
    <property type="project" value="InterPro"/>
</dbReference>
<dbReference type="Pfam" id="PF02518">
    <property type="entry name" value="HATPase_c"/>
    <property type="match status" value="1"/>
</dbReference>
<dbReference type="SMART" id="SM00304">
    <property type="entry name" value="HAMP"/>
    <property type="match status" value="1"/>
</dbReference>
<dbReference type="Gene3D" id="3.30.565.10">
    <property type="entry name" value="Histidine kinase-like ATPase, C-terminal domain"/>
    <property type="match status" value="1"/>
</dbReference>
<evidence type="ECO:0000313" key="17">
    <source>
        <dbReference type="Proteomes" id="UP000198553"/>
    </source>
</evidence>
<dbReference type="SUPFAM" id="SSF158472">
    <property type="entry name" value="HAMP domain-like"/>
    <property type="match status" value="1"/>
</dbReference>
<evidence type="ECO:0000256" key="7">
    <source>
        <dbReference type="ARBA" id="ARBA00022741"/>
    </source>
</evidence>
<dbReference type="CDD" id="cd00130">
    <property type="entry name" value="PAS"/>
    <property type="match status" value="1"/>
</dbReference>
<dbReference type="NCBIfam" id="TIGR00229">
    <property type="entry name" value="sensory_box"/>
    <property type="match status" value="1"/>
</dbReference>
<keyword evidence="7" id="KW-0547">Nucleotide-binding</keyword>
<dbReference type="Gene3D" id="6.10.340.10">
    <property type="match status" value="1"/>
</dbReference>
<dbReference type="Pfam" id="PF00672">
    <property type="entry name" value="HAMP"/>
    <property type="match status" value="1"/>
</dbReference>
<evidence type="ECO:0000256" key="2">
    <source>
        <dbReference type="ARBA" id="ARBA00004651"/>
    </source>
</evidence>
<dbReference type="PROSITE" id="PS50112">
    <property type="entry name" value="PAS"/>
    <property type="match status" value="1"/>
</dbReference>
<dbReference type="EMBL" id="FOBW01000002">
    <property type="protein sequence ID" value="SEM37329.1"/>
    <property type="molecule type" value="Genomic_DNA"/>
</dbReference>
<protein>
    <recommendedName>
        <fullName evidence="3">histidine kinase</fullName>
        <ecNumber evidence="3">2.7.13.3</ecNumber>
    </recommendedName>
</protein>
<dbReference type="InterPro" id="IPR003661">
    <property type="entry name" value="HisK_dim/P_dom"/>
</dbReference>
<dbReference type="GO" id="GO:0005524">
    <property type="term" value="F:ATP binding"/>
    <property type="evidence" value="ECO:0007669"/>
    <property type="project" value="UniProtKB-KW"/>
</dbReference>
<evidence type="ECO:0000256" key="4">
    <source>
        <dbReference type="ARBA" id="ARBA00022475"/>
    </source>
</evidence>
<dbReference type="SUPFAM" id="SSF55785">
    <property type="entry name" value="PYP-like sensor domain (PAS domain)"/>
    <property type="match status" value="1"/>
</dbReference>
<dbReference type="InterPro" id="IPR003594">
    <property type="entry name" value="HATPase_dom"/>
</dbReference>
<dbReference type="OrthoDB" id="9813151at2"/>
<evidence type="ECO:0000256" key="8">
    <source>
        <dbReference type="ARBA" id="ARBA00022777"/>
    </source>
</evidence>
<dbReference type="PROSITE" id="PS50885">
    <property type="entry name" value="HAMP"/>
    <property type="match status" value="1"/>
</dbReference>
<reference evidence="17" key="1">
    <citation type="submission" date="2016-10" db="EMBL/GenBank/DDBJ databases">
        <authorList>
            <person name="Varghese N."/>
            <person name="Submissions S."/>
        </authorList>
    </citation>
    <scope>NUCLEOTIDE SEQUENCE [LARGE SCALE GENOMIC DNA]</scope>
    <source>
        <strain evidence="17">B48,IBRC-M 10115,DSM 25386,CECT 8001</strain>
    </source>
</reference>
<dbReference type="Pfam" id="PF16736">
    <property type="entry name" value="sCache_like"/>
    <property type="match status" value="1"/>
</dbReference>
<keyword evidence="17" id="KW-1185">Reference proteome</keyword>
<dbReference type="InterPro" id="IPR035965">
    <property type="entry name" value="PAS-like_dom_sf"/>
</dbReference>
<dbReference type="NCBIfam" id="NF046044">
    <property type="entry name" value="PnpS"/>
    <property type="match status" value="1"/>
</dbReference>
<keyword evidence="9" id="KW-0067">ATP-binding</keyword>
<dbReference type="PRINTS" id="PR00344">
    <property type="entry name" value="BCTRLSENSOR"/>
</dbReference>
<evidence type="ECO:0000256" key="6">
    <source>
        <dbReference type="ARBA" id="ARBA00022679"/>
    </source>
</evidence>
<dbReference type="InterPro" id="IPR031967">
    <property type="entry name" value="PhoR_single_Cache-like_dom"/>
</dbReference>
<evidence type="ECO:0000256" key="1">
    <source>
        <dbReference type="ARBA" id="ARBA00000085"/>
    </source>
</evidence>
<feature type="domain" description="PAS" evidence="14">
    <location>
        <begin position="242"/>
        <end position="315"/>
    </location>
</feature>
<dbReference type="CDD" id="cd00082">
    <property type="entry name" value="HisKA"/>
    <property type="match status" value="1"/>
</dbReference>
<keyword evidence="8 16" id="KW-0418">Kinase</keyword>
<dbReference type="SMART" id="SM00388">
    <property type="entry name" value="HisKA"/>
    <property type="match status" value="1"/>
</dbReference>
<evidence type="ECO:0000256" key="3">
    <source>
        <dbReference type="ARBA" id="ARBA00012438"/>
    </source>
</evidence>
<dbReference type="Pfam" id="PF00989">
    <property type="entry name" value="PAS"/>
    <property type="match status" value="1"/>
</dbReference>
<evidence type="ECO:0000256" key="11">
    <source>
        <dbReference type="ARBA" id="ARBA00023136"/>
    </source>
</evidence>
<feature type="domain" description="HAMP" evidence="15">
    <location>
        <begin position="185"/>
        <end position="237"/>
    </location>
</feature>
<keyword evidence="10" id="KW-0902">Two-component regulatory system</keyword>